<organism evidence="4 5">
    <name type="scientific">Haloferax massiliensis</name>
    <dbReference type="NCBI Taxonomy" id="1476858"/>
    <lineage>
        <taxon>Archaea</taxon>
        <taxon>Methanobacteriati</taxon>
        <taxon>Methanobacteriota</taxon>
        <taxon>Stenosarchaea group</taxon>
        <taxon>Halobacteria</taxon>
        <taxon>Halobacteriales</taxon>
        <taxon>Haloferacaceae</taxon>
        <taxon>Haloferax</taxon>
    </lineage>
</organism>
<proteinExistence type="inferred from homology"/>
<dbReference type="PANTHER" id="PTHR34293:SF1">
    <property type="entry name" value="HTH-TYPE TRANSCRIPTIONAL REGULATOR TRMBL2"/>
    <property type="match status" value="1"/>
</dbReference>
<dbReference type="PANTHER" id="PTHR34293">
    <property type="entry name" value="HTH-TYPE TRANSCRIPTIONAL REGULATOR TRMBL2"/>
    <property type="match status" value="1"/>
</dbReference>
<dbReference type="InterPro" id="IPR002831">
    <property type="entry name" value="Tscrpt_reg_TrmB_N"/>
</dbReference>
<protein>
    <submittedName>
        <fullName evidence="4">Archaeal transcriptional regulator TrmB</fullName>
    </submittedName>
</protein>
<accession>A0A0D6JVV9</accession>
<keyword evidence="5" id="KW-1185">Reference proteome</keyword>
<dbReference type="EMBL" id="CSTE01000004">
    <property type="protein sequence ID" value="CQR52599.1"/>
    <property type="molecule type" value="Genomic_DNA"/>
</dbReference>
<dbReference type="InterPro" id="IPR036390">
    <property type="entry name" value="WH_DNA-bd_sf"/>
</dbReference>
<dbReference type="SUPFAM" id="SSF46785">
    <property type="entry name" value="Winged helix' DNA-binding domain"/>
    <property type="match status" value="1"/>
</dbReference>
<dbReference type="InterPro" id="IPR021586">
    <property type="entry name" value="Tscrpt_reg_TrmB_C"/>
</dbReference>
<sequence length="354" mass="39075">MVEDEVVDSLMRIGLSDKESRAYVTILRNGATTIRVVSEEADISKSYAYDIVGKLEERDLIEIDDHVQPTQLRAIPPAEGIDNLVSQLQTVESQLEDLFDSESYEQQKFSIIKSRRTILAQLNKLIDTAESELVLALPASVLHRVEDSLREAQSRGVFCMLLVTEYDGTSSIDGATASIIQTWSAPAPVTLTVDRGDGIIASADAILNSNSDEYAIYHAEEHIVSSLFDSFIANYWPMGEQVHVGSKSQLPATFTSFRHAVFDATLHLMDGAVVTAEMDIRPTQSNAAFETTTGTIVAVKQSLVRPFSNDFPTQESFVVETSDDTFTVGGSKAFLEDFEARRVIFRSVSDTEQE</sequence>
<reference evidence="5" key="1">
    <citation type="submission" date="2015-03" db="EMBL/GenBank/DDBJ databases">
        <authorList>
            <person name="Urmite Genomes"/>
        </authorList>
    </citation>
    <scope>NUCLEOTIDE SEQUENCE [LARGE SCALE GENOMIC DNA]</scope>
    <source>
        <strain evidence="5">Arc-Hr</strain>
    </source>
</reference>
<dbReference type="Pfam" id="PF01978">
    <property type="entry name" value="TrmB"/>
    <property type="match status" value="1"/>
</dbReference>
<gene>
    <name evidence="4" type="ORF">BN996_03219</name>
</gene>
<evidence type="ECO:0000313" key="4">
    <source>
        <dbReference type="EMBL" id="CQR52599.1"/>
    </source>
</evidence>
<name>A0A0D6JVV9_9EURY</name>
<dbReference type="InterPro" id="IPR036388">
    <property type="entry name" value="WH-like_DNA-bd_sf"/>
</dbReference>
<feature type="domain" description="Transcription regulator TrmB N-terminal" evidence="2">
    <location>
        <begin position="10"/>
        <end position="77"/>
    </location>
</feature>
<dbReference type="SUPFAM" id="SSF159071">
    <property type="entry name" value="TrmB C-terminal domain-like"/>
    <property type="match status" value="1"/>
</dbReference>
<dbReference type="InterPro" id="IPR051797">
    <property type="entry name" value="TrmB-like"/>
</dbReference>
<dbReference type="RefSeq" id="WP_042663141.1">
    <property type="nucleotide sequence ID" value="NZ_CABLRR010000004.1"/>
</dbReference>
<feature type="domain" description="Transcription regulator TrmB C-terminal" evidence="3">
    <location>
        <begin position="109"/>
        <end position="346"/>
    </location>
</feature>
<dbReference type="Proteomes" id="UP000198902">
    <property type="component" value="Unassembled WGS sequence"/>
</dbReference>
<evidence type="ECO:0000313" key="5">
    <source>
        <dbReference type="Proteomes" id="UP000198902"/>
    </source>
</evidence>
<dbReference type="OrthoDB" id="201002at2157"/>
<evidence type="ECO:0000259" key="2">
    <source>
        <dbReference type="Pfam" id="PF01978"/>
    </source>
</evidence>
<dbReference type="Pfam" id="PF11495">
    <property type="entry name" value="Regulator_TrmB"/>
    <property type="match status" value="1"/>
</dbReference>
<dbReference type="AlphaFoldDB" id="A0A0D6JVV9"/>
<evidence type="ECO:0000259" key="3">
    <source>
        <dbReference type="Pfam" id="PF11495"/>
    </source>
</evidence>
<comment type="similarity">
    <text evidence="1">Belongs to the transcriptional regulator TrmB family.</text>
</comment>
<evidence type="ECO:0000256" key="1">
    <source>
        <dbReference type="ARBA" id="ARBA00007287"/>
    </source>
</evidence>
<dbReference type="Gene3D" id="1.10.10.10">
    <property type="entry name" value="Winged helix-like DNA-binding domain superfamily/Winged helix DNA-binding domain"/>
    <property type="match status" value="1"/>
</dbReference>